<dbReference type="InterPro" id="IPR000276">
    <property type="entry name" value="GPCR_Rhodpsn"/>
</dbReference>
<feature type="transmembrane region" description="Helical" evidence="9">
    <location>
        <begin position="1352"/>
        <end position="1374"/>
    </location>
</feature>
<dbReference type="InterPro" id="IPR050685">
    <property type="entry name" value="LDLR"/>
</dbReference>
<evidence type="ECO:0000259" key="11">
    <source>
        <dbReference type="PROSITE" id="PS50026"/>
    </source>
</evidence>
<evidence type="ECO:0000256" key="4">
    <source>
        <dbReference type="ARBA" id="ARBA00022989"/>
    </source>
</evidence>
<evidence type="ECO:0000256" key="6">
    <source>
        <dbReference type="ARBA" id="ARBA00023157"/>
    </source>
</evidence>
<dbReference type="CDD" id="cd00637">
    <property type="entry name" value="7tm_classA_rhodopsin-like"/>
    <property type="match status" value="1"/>
</dbReference>
<reference evidence="13" key="1">
    <citation type="submission" date="2021-02" db="EMBL/GenBank/DDBJ databases">
        <authorList>
            <person name="Nowell W R."/>
        </authorList>
    </citation>
    <scope>NUCLEOTIDE SEQUENCE</scope>
</reference>
<feature type="domain" description="G-protein coupled receptors family 1 profile" evidence="12">
    <location>
        <begin position="1244"/>
        <end position="1501"/>
    </location>
</feature>
<evidence type="ECO:0000313" key="13">
    <source>
        <dbReference type="EMBL" id="CAF1237051.1"/>
    </source>
</evidence>
<dbReference type="PANTHER" id="PTHR24270">
    <property type="entry name" value="LOW-DENSITY LIPOPROTEIN RECEPTOR-RELATED"/>
    <property type="match status" value="1"/>
</dbReference>
<evidence type="ECO:0000256" key="2">
    <source>
        <dbReference type="ARBA" id="ARBA00022692"/>
    </source>
</evidence>
<feature type="domain" description="EGF-like" evidence="11">
    <location>
        <begin position="964"/>
        <end position="1005"/>
    </location>
</feature>
<comment type="subcellular location">
    <subcellularLocation>
        <location evidence="1">Membrane</location>
        <topology evidence="1">Single-pass membrane protein</topology>
    </subcellularLocation>
</comment>
<feature type="domain" description="EGF-like" evidence="11">
    <location>
        <begin position="896"/>
        <end position="932"/>
    </location>
</feature>
<dbReference type="SMART" id="SM00192">
    <property type="entry name" value="LDLa"/>
    <property type="match status" value="5"/>
</dbReference>
<feature type="transmembrane region" description="Helical" evidence="9">
    <location>
        <begin position="1230"/>
        <end position="1253"/>
    </location>
</feature>
<evidence type="ECO:0000259" key="12">
    <source>
        <dbReference type="PROSITE" id="PS50262"/>
    </source>
</evidence>
<evidence type="ECO:0000256" key="1">
    <source>
        <dbReference type="ARBA" id="ARBA00004167"/>
    </source>
</evidence>
<feature type="transmembrane region" description="Helical" evidence="9">
    <location>
        <begin position="1481"/>
        <end position="1508"/>
    </location>
</feature>
<keyword evidence="3" id="KW-0677">Repeat</keyword>
<comment type="caution">
    <text evidence="13">The sequence shown here is derived from an EMBL/GenBank/DDBJ whole genome shotgun (WGS) entry which is preliminary data.</text>
</comment>
<feature type="signal peptide" evidence="10">
    <location>
        <begin position="1"/>
        <end position="18"/>
    </location>
</feature>
<sequence>MILQLIFILWYSWISVHCRFNLHETLLRDSLDYDCLYYHIRDEKLAYQQLSDVVDEMIAYCFRPMNLSEKLNLESINDRDENFTFYQLNIANVTSEELLSWSASVDVVEQYEFYLLNQHNSSLSTEIFYNCTKPWFGNRCQYSFDTVDDELSVNEIVEREFSRKLSLSDSSEVLTILPCYIHMKCDRSGSSLCLDWREICDGRIDCLNGGIDEAFCFEMEKNECTDDEYRCHNGLCIPKDFWEDGLGEAECLDRSDERPDVSYLRNCYQDPLFHCEEHTCRSNWHEFSCGDGQCVQKFDQCHSGRHILLIESMTKQGELSTQCWIAMSCLTGLVTQIEGVSCQDWLINDSVTIESLGTCKEIFQFPTVPVHFGHIRFLYEKPYLKFNQTSLISPDYLCYDERLCDCFIPTLIYENFTCIRNNEMIFQSIISGYPWIDVILELNVHFSSCLSQYPSVENYEYENSTYSCENSSKSISKSRLIDENKDCCFGDDETYRFSCLLNDSYRISCPNENQCLSSLNTIEDCPNYEDTNEKQIAFHSFCDGFEEYSFEDFHGRTFTDESQCSSWPCNNLYSRCDGYWACSNGEDEYDCQDHPRCPFGTHPCISITNSSFICLSSQRINDNIHDCLGGSDEPSYCRQLYPLKSDYERFHCQQSDLCLSALDLCDKVRLCPFGDDEIFCDKQRSVCESENLIDQVLCESSELKRPRTIYFSIRTSNDYPQMKSFVENQIIPSIKQKQSFSKSQLSSPSFCNRGLTVRIWLGENLYQYSCLCPPSYYGDLCQYQNQRISLTIGMLSSEKRLVYTILIRLFDEQRNLHSHDQFDYTPSQSCGIKFQRYLLYPTRPKDPSKNYFLHLDVFEKTTMTYRASWFLSIPFLFLPVNRLSIQLKIPSYSLPVSSNCTDRCVHGQCMKYVNAEQFFCRCSSGWAGIRCDIPVICDLCSKDSICIESICICPLTKFGPRCLLTSSCKTNTCENNGQCIPVDLSKRGNDFTCICSEEFFGDRCQNRKAKLEIHIANLDIPSYLMAFFLTISNQSEPTLTIMLQKLTLFQRIVTFHISMPYHLVIIKLNFKFYLAVLQQIAKLDISTSIHPRQECFPVDQIFNSTIMSLPRAQRVKSYHLSCESNHQLTCFLDEYYLCLCTIDHQANCVLFDHEKNLQCLSSEQHCKNDAYCLQDHPKCPSAIICVCQKCFFGNQCQFYSKGFGLTLDEILGYEIQRNTMIFQQPFPVKFSAVITMMMCAVGIINGIFSILTFKNRISQEVGCGLYLLTSSIASLLIVIFFTMKFWFLLLSHVDFVGQWLILYLNCMFIEPLLKICLYIDNWLNGCVAVERAFAVWKGIYFSKKQSKSVAKWIILFVIGINVCLLIPQFSYLHLFTDEKEQRTWCVVRYSSILYIYNSFLIFFHFLTPFFINFTSACFIIILTARQRAATQSHQMYFKQFKQKLKQHKHLLISPIILIILSLPRLIISFTLDCQKSSEHFWLYLIGYFVSFIPSVFVFVVFVLPSAVFRKTFKQAILRGRRKTPVFKMNFY</sequence>
<evidence type="ECO:0000313" key="14">
    <source>
        <dbReference type="EMBL" id="CAF1283349.1"/>
    </source>
</evidence>
<dbReference type="OrthoDB" id="9985710at2759"/>
<dbReference type="PROSITE" id="PS01186">
    <property type="entry name" value="EGF_2"/>
    <property type="match status" value="1"/>
</dbReference>
<dbReference type="InterPro" id="IPR036055">
    <property type="entry name" value="LDL_receptor-like_sf"/>
</dbReference>
<dbReference type="CDD" id="cd00112">
    <property type="entry name" value="LDLa"/>
    <property type="match status" value="1"/>
</dbReference>
<evidence type="ECO:0000313" key="16">
    <source>
        <dbReference type="Proteomes" id="UP000663852"/>
    </source>
</evidence>
<dbReference type="SMART" id="SM00181">
    <property type="entry name" value="EGF"/>
    <property type="match status" value="4"/>
</dbReference>
<evidence type="ECO:0000313" key="15">
    <source>
        <dbReference type="Proteomes" id="UP000663828"/>
    </source>
</evidence>
<dbReference type="InterPro" id="IPR017452">
    <property type="entry name" value="GPCR_Rhodpsn_7TM"/>
</dbReference>
<evidence type="ECO:0000256" key="10">
    <source>
        <dbReference type="SAM" id="SignalP"/>
    </source>
</evidence>
<dbReference type="Gene3D" id="2.10.25.10">
    <property type="entry name" value="Laminin"/>
    <property type="match status" value="2"/>
</dbReference>
<dbReference type="Pfam" id="PF00008">
    <property type="entry name" value="EGF"/>
    <property type="match status" value="1"/>
</dbReference>
<protein>
    <submittedName>
        <fullName evidence="13">Uncharacterized protein</fullName>
    </submittedName>
</protein>
<dbReference type="GO" id="GO:0004930">
    <property type="term" value="F:G protein-coupled receptor activity"/>
    <property type="evidence" value="ECO:0007669"/>
    <property type="project" value="InterPro"/>
</dbReference>
<dbReference type="EMBL" id="CAJNOJ010000170">
    <property type="protein sequence ID" value="CAF1237051.1"/>
    <property type="molecule type" value="Genomic_DNA"/>
</dbReference>
<keyword evidence="4 9" id="KW-1133">Transmembrane helix</keyword>
<evidence type="ECO:0000256" key="7">
    <source>
        <dbReference type="PROSITE-ProRule" id="PRU00076"/>
    </source>
</evidence>
<dbReference type="SUPFAM" id="SSF57424">
    <property type="entry name" value="LDL receptor-like module"/>
    <property type="match status" value="1"/>
</dbReference>
<dbReference type="SUPFAM" id="SSF81321">
    <property type="entry name" value="Family A G protein-coupled receptor-like"/>
    <property type="match status" value="1"/>
</dbReference>
<keyword evidence="2 9" id="KW-0812">Transmembrane</keyword>
<dbReference type="GO" id="GO:0016192">
    <property type="term" value="P:vesicle-mediated transport"/>
    <property type="evidence" value="ECO:0007669"/>
    <property type="project" value="UniProtKB-ARBA"/>
</dbReference>
<keyword evidence="6 7" id="KW-1015">Disulfide bond</keyword>
<dbReference type="PROSITE" id="PS50026">
    <property type="entry name" value="EGF_3"/>
    <property type="match status" value="2"/>
</dbReference>
<evidence type="ECO:0000256" key="3">
    <source>
        <dbReference type="ARBA" id="ARBA00022737"/>
    </source>
</evidence>
<dbReference type="InterPro" id="IPR002172">
    <property type="entry name" value="LDrepeatLR_classA_rpt"/>
</dbReference>
<feature type="transmembrane region" description="Helical" evidence="9">
    <location>
        <begin position="1450"/>
        <end position="1469"/>
    </location>
</feature>
<dbReference type="Proteomes" id="UP000663852">
    <property type="component" value="Unassembled WGS sequence"/>
</dbReference>
<feature type="chain" id="PRO_5036226639" evidence="10">
    <location>
        <begin position="19"/>
        <end position="1531"/>
    </location>
</feature>
<dbReference type="PROSITE" id="PS00022">
    <property type="entry name" value="EGF_1"/>
    <property type="match status" value="2"/>
</dbReference>
<feature type="disulfide bond" evidence="7">
    <location>
        <begin position="922"/>
        <end position="931"/>
    </location>
</feature>
<comment type="caution">
    <text evidence="7">Lacks conserved residue(s) required for the propagation of feature annotation.</text>
</comment>
<gene>
    <name evidence="13" type="ORF">EDS130_LOCUS27249</name>
    <name evidence="14" type="ORF">XAT740_LOCUS27938</name>
</gene>
<evidence type="ECO:0000256" key="8">
    <source>
        <dbReference type="PROSITE-ProRule" id="PRU00124"/>
    </source>
</evidence>
<name>A0A814Z1Z0_ADIRI</name>
<accession>A0A814Z1Z0</accession>
<feature type="disulfide bond" evidence="8">
    <location>
        <begin position="224"/>
        <end position="236"/>
    </location>
</feature>
<dbReference type="GO" id="GO:0005886">
    <property type="term" value="C:plasma membrane"/>
    <property type="evidence" value="ECO:0007669"/>
    <property type="project" value="TreeGrafter"/>
</dbReference>
<proteinExistence type="predicted"/>
<keyword evidence="15" id="KW-1185">Reference proteome</keyword>
<dbReference type="Gene3D" id="4.10.400.10">
    <property type="entry name" value="Low-density Lipoprotein Receptor"/>
    <property type="match status" value="1"/>
</dbReference>
<dbReference type="Pfam" id="PF00001">
    <property type="entry name" value="7tm_1"/>
    <property type="match status" value="1"/>
</dbReference>
<dbReference type="Proteomes" id="UP000663828">
    <property type="component" value="Unassembled WGS sequence"/>
</dbReference>
<keyword evidence="7" id="KW-0245">EGF-like domain</keyword>
<dbReference type="InterPro" id="IPR000742">
    <property type="entry name" value="EGF"/>
</dbReference>
<dbReference type="PANTHER" id="PTHR24270:SF61">
    <property type="entry name" value="EGF-LIKE DOMAIN-CONTAINING PROTEIN"/>
    <property type="match status" value="1"/>
</dbReference>
<feature type="transmembrane region" description="Helical" evidence="9">
    <location>
        <begin position="1394"/>
        <end position="1422"/>
    </location>
</feature>
<keyword evidence="5 9" id="KW-0472">Membrane</keyword>
<evidence type="ECO:0000256" key="5">
    <source>
        <dbReference type="ARBA" id="ARBA00023136"/>
    </source>
</evidence>
<dbReference type="Gene3D" id="1.20.1070.10">
    <property type="entry name" value="Rhodopsin 7-helix transmembrane proteins"/>
    <property type="match status" value="1"/>
</dbReference>
<dbReference type="EMBL" id="CAJNOR010002360">
    <property type="protein sequence ID" value="CAF1283349.1"/>
    <property type="molecule type" value="Genomic_DNA"/>
</dbReference>
<evidence type="ECO:0000256" key="9">
    <source>
        <dbReference type="SAM" id="Phobius"/>
    </source>
</evidence>
<organism evidence="13 16">
    <name type="scientific">Adineta ricciae</name>
    <name type="common">Rotifer</name>
    <dbReference type="NCBI Taxonomy" id="249248"/>
    <lineage>
        <taxon>Eukaryota</taxon>
        <taxon>Metazoa</taxon>
        <taxon>Spiralia</taxon>
        <taxon>Gnathifera</taxon>
        <taxon>Rotifera</taxon>
        <taxon>Eurotatoria</taxon>
        <taxon>Bdelloidea</taxon>
        <taxon>Adinetida</taxon>
        <taxon>Adinetidae</taxon>
        <taxon>Adineta</taxon>
    </lineage>
</organism>
<feature type="disulfide bond" evidence="7">
    <location>
        <begin position="995"/>
        <end position="1004"/>
    </location>
</feature>
<dbReference type="SUPFAM" id="SSF57196">
    <property type="entry name" value="EGF/Laminin"/>
    <property type="match status" value="2"/>
</dbReference>
<keyword evidence="10" id="KW-0732">Signal</keyword>
<dbReference type="PRINTS" id="PR00261">
    <property type="entry name" value="LDLRECEPTOR"/>
</dbReference>
<dbReference type="Gene3D" id="2.40.128.620">
    <property type="match status" value="1"/>
</dbReference>
<dbReference type="PROSITE" id="PS50262">
    <property type="entry name" value="G_PROTEIN_RECEP_F1_2"/>
    <property type="match status" value="1"/>
</dbReference>
<feature type="transmembrane region" description="Helical" evidence="9">
    <location>
        <begin position="1295"/>
        <end position="1313"/>
    </location>
</feature>
<dbReference type="PROSITE" id="PS50068">
    <property type="entry name" value="LDLRA_2"/>
    <property type="match status" value="1"/>
</dbReference>
<feature type="transmembrane region" description="Helical" evidence="9">
    <location>
        <begin position="1265"/>
        <end position="1289"/>
    </location>
</feature>